<organism evidence="1 2">
    <name type="scientific">Boletus reticuloceps</name>
    <dbReference type="NCBI Taxonomy" id="495285"/>
    <lineage>
        <taxon>Eukaryota</taxon>
        <taxon>Fungi</taxon>
        <taxon>Dikarya</taxon>
        <taxon>Basidiomycota</taxon>
        <taxon>Agaricomycotina</taxon>
        <taxon>Agaricomycetes</taxon>
        <taxon>Agaricomycetidae</taxon>
        <taxon>Boletales</taxon>
        <taxon>Boletineae</taxon>
        <taxon>Boletaceae</taxon>
        <taxon>Boletoideae</taxon>
        <taxon>Boletus</taxon>
    </lineage>
</organism>
<comment type="caution">
    <text evidence="1">The sequence shown here is derived from an EMBL/GenBank/DDBJ whole genome shotgun (WGS) entry which is preliminary data.</text>
</comment>
<reference evidence="1" key="1">
    <citation type="submission" date="2021-03" db="EMBL/GenBank/DDBJ databases">
        <title>Evolutionary innovations through gain and loss of genes in the ectomycorrhizal Boletales.</title>
        <authorList>
            <person name="Wu G."/>
            <person name="Miyauchi S."/>
            <person name="Morin E."/>
            <person name="Yang Z.-L."/>
            <person name="Xu J."/>
            <person name="Martin F.M."/>
        </authorList>
    </citation>
    <scope>NUCLEOTIDE SEQUENCE</scope>
    <source>
        <strain evidence="1">BR01</strain>
    </source>
</reference>
<dbReference type="EMBL" id="JAGFBS010000020">
    <property type="protein sequence ID" value="KAG6373953.1"/>
    <property type="molecule type" value="Genomic_DNA"/>
</dbReference>
<protein>
    <submittedName>
        <fullName evidence="1">Uncharacterized protein</fullName>
    </submittedName>
</protein>
<gene>
    <name evidence="1" type="ORF">JVT61DRAFT_6117</name>
</gene>
<keyword evidence="2" id="KW-1185">Reference proteome</keyword>
<evidence type="ECO:0000313" key="1">
    <source>
        <dbReference type="EMBL" id="KAG6373953.1"/>
    </source>
</evidence>
<proteinExistence type="predicted"/>
<accession>A0A8I3A8G8</accession>
<name>A0A8I3A8G8_9AGAM</name>
<sequence length="60" mass="6885">MRVAKIKIGQPRPLADRRFLVEVIWLTLHIRLILTDLTTAWIDAICKRTGEGVNTTQQLT</sequence>
<dbReference type="OrthoDB" id="2423195at2759"/>
<dbReference type="Proteomes" id="UP000683000">
    <property type="component" value="Unassembled WGS sequence"/>
</dbReference>
<dbReference type="AlphaFoldDB" id="A0A8I3A8G8"/>
<evidence type="ECO:0000313" key="2">
    <source>
        <dbReference type="Proteomes" id="UP000683000"/>
    </source>
</evidence>